<sequence>VNCPASATGIKIFIALNGRLHRGKLAVKQWSGWLRLFPADIRHPFLPSLCLVSHVNWPFLGTNCGAPYTAEGVFVMGQDRSTAIETRESRERFLVSPYGERQMCTPSMKFSLSARGERREGGFVATEFSLRIRHPKPHDEESRTHRRQNLDASRLRAREFRGRRSTAGLQTGIEVFQVLLMGGIKKWAAPWMCRGPI</sequence>
<keyword evidence="2" id="KW-1185">Reference proteome</keyword>
<accession>A0A195D588</accession>
<evidence type="ECO:0000313" key="2">
    <source>
        <dbReference type="Proteomes" id="UP000078542"/>
    </source>
</evidence>
<dbReference type="Proteomes" id="UP000078542">
    <property type="component" value="Unassembled WGS sequence"/>
</dbReference>
<organism evidence="1 2">
    <name type="scientific">Cyphomyrmex costatus</name>
    <dbReference type="NCBI Taxonomy" id="456900"/>
    <lineage>
        <taxon>Eukaryota</taxon>
        <taxon>Metazoa</taxon>
        <taxon>Ecdysozoa</taxon>
        <taxon>Arthropoda</taxon>
        <taxon>Hexapoda</taxon>
        <taxon>Insecta</taxon>
        <taxon>Pterygota</taxon>
        <taxon>Neoptera</taxon>
        <taxon>Endopterygota</taxon>
        <taxon>Hymenoptera</taxon>
        <taxon>Apocrita</taxon>
        <taxon>Aculeata</taxon>
        <taxon>Formicoidea</taxon>
        <taxon>Formicidae</taxon>
        <taxon>Myrmicinae</taxon>
        <taxon>Cyphomyrmex</taxon>
    </lineage>
</organism>
<gene>
    <name evidence="1" type="ORF">ALC62_01409</name>
</gene>
<feature type="non-terminal residue" evidence="1">
    <location>
        <position position="1"/>
    </location>
</feature>
<name>A0A195D588_9HYME</name>
<proteinExistence type="predicted"/>
<evidence type="ECO:0000313" key="1">
    <source>
        <dbReference type="EMBL" id="KYN07589.1"/>
    </source>
</evidence>
<reference evidence="1 2" key="1">
    <citation type="submission" date="2016-03" db="EMBL/GenBank/DDBJ databases">
        <title>Cyphomyrmex costatus WGS genome.</title>
        <authorList>
            <person name="Nygaard S."/>
            <person name="Hu H."/>
            <person name="Boomsma J."/>
            <person name="Zhang G."/>
        </authorList>
    </citation>
    <scope>NUCLEOTIDE SEQUENCE [LARGE SCALE GENOMIC DNA]</scope>
    <source>
        <strain evidence="1">MS0001</strain>
        <tissue evidence="1">Whole body</tissue>
    </source>
</reference>
<protein>
    <submittedName>
        <fullName evidence="1">Uncharacterized protein</fullName>
    </submittedName>
</protein>
<dbReference type="EMBL" id="KQ976881">
    <property type="protein sequence ID" value="KYN07589.1"/>
    <property type="molecule type" value="Genomic_DNA"/>
</dbReference>
<dbReference type="AlphaFoldDB" id="A0A195D588"/>